<sequence length="63" mass="7679">MNIFQFNQKPYLLFNIYIFLILKLFTLLILHFVFIVGMTNPRDLPRFIDFYFITVCLIVKMDI</sequence>
<protein>
    <submittedName>
        <fullName evidence="2">Uncharacterized protein</fullName>
    </submittedName>
</protein>
<name>A0ABQ9F119_TEGGR</name>
<keyword evidence="1" id="KW-0812">Transmembrane</keyword>
<dbReference type="EMBL" id="JARBDR010000584">
    <property type="protein sequence ID" value="KAJ8311088.1"/>
    <property type="molecule type" value="Genomic_DNA"/>
</dbReference>
<evidence type="ECO:0000313" key="3">
    <source>
        <dbReference type="Proteomes" id="UP001217089"/>
    </source>
</evidence>
<keyword evidence="1" id="KW-1133">Transmembrane helix</keyword>
<reference evidence="2 3" key="1">
    <citation type="submission" date="2022-12" db="EMBL/GenBank/DDBJ databases">
        <title>Chromosome-level genome of Tegillarca granosa.</title>
        <authorList>
            <person name="Kim J."/>
        </authorList>
    </citation>
    <scope>NUCLEOTIDE SEQUENCE [LARGE SCALE GENOMIC DNA]</scope>
    <source>
        <strain evidence="2">Teg-2019</strain>
        <tissue evidence="2">Adductor muscle</tissue>
    </source>
</reference>
<gene>
    <name evidence="2" type="ORF">KUTeg_011360</name>
</gene>
<dbReference type="Proteomes" id="UP001217089">
    <property type="component" value="Unassembled WGS sequence"/>
</dbReference>
<proteinExistence type="predicted"/>
<comment type="caution">
    <text evidence="2">The sequence shown here is derived from an EMBL/GenBank/DDBJ whole genome shotgun (WGS) entry which is preliminary data.</text>
</comment>
<organism evidence="2 3">
    <name type="scientific">Tegillarca granosa</name>
    <name type="common">Malaysian cockle</name>
    <name type="synonym">Anadara granosa</name>
    <dbReference type="NCBI Taxonomy" id="220873"/>
    <lineage>
        <taxon>Eukaryota</taxon>
        <taxon>Metazoa</taxon>
        <taxon>Spiralia</taxon>
        <taxon>Lophotrochozoa</taxon>
        <taxon>Mollusca</taxon>
        <taxon>Bivalvia</taxon>
        <taxon>Autobranchia</taxon>
        <taxon>Pteriomorphia</taxon>
        <taxon>Arcoida</taxon>
        <taxon>Arcoidea</taxon>
        <taxon>Arcidae</taxon>
        <taxon>Tegillarca</taxon>
    </lineage>
</organism>
<keyword evidence="3" id="KW-1185">Reference proteome</keyword>
<feature type="transmembrane region" description="Helical" evidence="1">
    <location>
        <begin position="12"/>
        <end position="38"/>
    </location>
</feature>
<accession>A0ABQ9F119</accession>
<keyword evidence="1" id="KW-0472">Membrane</keyword>
<evidence type="ECO:0000256" key="1">
    <source>
        <dbReference type="SAM" id="Phobius"/>
    </source>
</evidence>
<evidence type="ECO:0000313" key="2">
    <source>
        <dbReference type="EMBL" id="KAJ8311088.1"/>
    </source>
</evidence>